<comment type="caution">
    <text evidence="9">The sequence shown here is derived from an EMBL/GenBank/DDBJ whole genome shotgun (WGS) entry which is preliminary data.</text>
</comment>
<keyword evidence="10" id="KW-1185">Reference proteome</keyword>
<evidence type="ECO:0000256" key="7">
    <source>
        <dbReference type="RuleBase" id="RU369079"/>
    </source>
</evidence>
<sequence>MLLLIACLFALFLVSGMPVAFALALASIPVFVLTGTMPPTVAIQKMVTATQSFPLLAVPFFIFAGNLMNFTGITERLIRFARLLTGWLAGGLGQVSIVLSLMMGGISGSAVADASMEARLLGPSMISKGGYSKAATAAVLAFGSIITATIPPSIGLILFGFINEVSIGRLFLAGVVPGILLTVTLMITAWIVARRNGYAPDLAAPPSLSELWSSFRESLWALAFPVILIVGFRFGFFTATEAGAFLVFYALFVGFFIYRELTIQSLYAAIKGSVTDLGMVMLLIMMAAVLGYAVTIERGPQQIAELVTSLTGNPTMILVLVLLLLLVSGMFLEGAANILLVTPIVLPVLVKVGYDPIHMGILIVTLINIGGLTPPVGVIMFTVCGILDVKTGQFAKASIPYFIALLAFLLLLIAFPALSLFIPGQLM</sequence>
<dbReference type="RefSeq" id="WP_099305925.1">
    <property type="nucleotide sequence ID" value="NZ_PDVP01000003.1"/>
</dbReference>
<dbReference type="InterPro" id="IPR004681">
    <property type="entry name" value="TRAP_DctM"/>
</dbReference>
<feature type="transmembrane region" description="Helical" evidence="7">
    <location>
        <begin position="242"/>
        <end position="258"/>
    </location>
</feature>
<dbReference type="GO" id="GO:0005886">
    <property type="term" value="C:plasma membrane"/>
    <property type="evidence" value="ECO:0007669"/>
    <property type="project" value="UniProtKB-SubCell"/>
</dbReference>
<evidence type="ECO:0000313" key="10">
    <source>
        <dbReference type="Proteomes" id="UP000221168"/>
    </source>
</evidence>
<evidence type="ECO:0000256" key="3">
    <source>
        <dbReference type="ARBA" id="ARBA00022519"/>
    </source>
</evidence>
<dbReference type="InterPro" id="IPR010656">
    <property type="entry name" value="DctM"/>
</dbReference>
<feature type="transmembrane region" description="Helical" evidence="7">
    <location>
        <begin position="218"/>
        <end position="235"/>
    </location>
</feature>
<keyword evidence="7" id="KW-0813">Transport</keyword>
<evidence type="ECO:0000259" key="8">
    <source>
        <dbReference type="Pfam" id="PF06808"/>
    </source>
</evidence>
<feature type="transmembrane region" description="Helical" evidence="7">
    <location>
        <begin position="50"/>
        <end position="71"/>
    </location>
</feature>
<evidence type="ECO:0000256" key="2">
    <source>
        <dbReference type="ARBA" id="ARBA00022475"/>
    </source>
</evidence>
<feature type="transmembrane region" description="Helical" evidence="7">
    <location>
        <begin position="170"/>
        <end position="193"/>
    </location>
</feature>
<feature type="domain" description="TRAP C4-dicarboxylate transport system permease DctM subunit" evidence="8">
    <location>
        <begin position="7"/>
        <end position="418"/>
    </location>
</feature>
<feature type="transmembrane region" description="Helical" evidence="7">
    <location>
        <begin position="134"/>
        <end position="158"/>
    </location>
</feature>
<keyword evidence="4 7" id="KW-0812">Transmembrane</keyword>
<dbReference type="GO" id="GO:0022857">
    <property type="term" value="F:transmembrane transporter activity"/>
    <property type="evidence" value="ECO:0007669"/>
    <property type="project" value="UniProtKB-UniRule"/>
</dbReference>
<evidence type="ECO:0000256" key="4">
    <source>
        <dbReference type="ARBA" id="ARBA00022692"/>
    </source>
</evidence>
<feature type="transmembrane region" description="Helical" evidence="7">
    <location>
        <begin position="317"/>
        <end position="341"/>
    </location>
</feature>
<dbReference type="PANTHER" id="PTHR33362">
    <property type="entry name" value="SIALIC ACID TRAP TRANSPORTER PERMEASE PROTEIN SIAT-RELATED"/>
    <property type="match status" value="1"/>
</dbReference>
<organism evidence="9 10">
    <name type="scientific">Zhengella mangrovi</name>
    <dbReference type="NCBI Taxonomy" id="1982044"/>
    <lineage>
        <taxon>Bacteria</taxon>
        <taxon>Pseudomonadati</taxon>
        <taxon>Pseudomonadota</taxon>
        <taxon>Alphaproteobacteria</taxon>
        <taxon>Hyphomicrobiales</taxon>
        <taxon>Notoacmeibacteraceae</taxon>
        <taxon>Zhengella</taxon>
    </lineage>
</organism>
<comment type="similarity">
    <text evidence="7">Belongs to the TRAP transporter large permease family.</text>
</comment>
<evidence type="ECO:0000256" key="5">
    <source>
        <dbReference type="ARBA" id="ARBA00022989"/>
    </source>
</evidence>
<dbReference type="NCBIfam" id="TIGR00786">
    <property type="entry name" value="dctM"/>
    <property type="match status" value="1"/>
</dbReference>
<comment type="caution">
    <text evidence="7">Lacks conserved residue(s) required for the propagation of feature annotation.</text>
</comment>
<dbReference type="EMBL" id="PDVP01000003">
    <property type="protein sequence ID" value="PHP67758.1"/>
    <property type="molecule type" value="Genomic_DNA"/>
</dbReference>
<dbReference type="OrthoDB" id="9790209at2"/>
<feature type="transmembrane region" description="Helical" evidence="7">
    <location>
        <begin position="361"/>
        <end position="387"/>
    </location>
</feature>
<feature type="transmembrane region" description="Helical" evidence="7">
    <location>
        <begin position="278"/>
        <end position="296"/>
    </location>
</feature>
<gene>
    <name evidence="9" type="ORF">CSC94_08715</name>
</gene>
<comment type="function">
    <text evidence="7">Part of the tripartite ATP-independent periplasmic (TRAP) transport system.</text>
</comment>
<evidence type="ECO:0000313" key="9">
    <source>
        <dbReference type="EMBL" id="PHP67758.1"/>
    </source>
</evidence>
<dbReference type="AlphaFoldDB" id="A0A2G1QRC5"/>
<dbReference type="Pfam" id="PF06808">
    <property type="entry name" value="DctM"/>
    <property type="match status" value="1"/>
</dbReference>
<name>A0A2G1QRC5_9HYPH</name>
<proteinExistence type="inferred from homology"/>
<reference evidence="9 10" key="1">
    <citation type="submission" date="2017-10" db="EMBL/GenBank/DDBJ databases">
        <title>Sedimentibacterium mangrovi gen. nov., sp. nov., a novel member of family Phyllobacteriacea isolated from mangrove sediment.</title>
        <authorList>
            <person name="Liao H."/>
            <person name="Tian Y."/>
        </authorList>
    </citation>
    <scope>NUCLEOTIDE SEQUENCE [LARGE SCALE GENOMIC DNA]</scope>
    <source>
        <strain evidence="9 10">X9-2-2</strain>
    </source>
</reference>
<evidence type="ECO:0000256" key="1">
    <source>
        <dbReference type="ARBA" id="ARBA00004429"/>
    </source>
</evidence>
<keyword evidence="5 7" id="KW-1133">Transmembrane helix</keyword>
<dbReference type="Proteomes" id="UP000221168">
    <property type="component" value="Unassembled WGS sequence"/>
</dbReference>
<keyword evidence="2" id="KW-1003">Cell membrane</keyword>
<dbReference type="PANTHER" id="PTHR33362:SF4">
    <property type="entry name" value="2,3-DIKETO-L-GULONATE TRAP TRANSPORTER LARGE PERMEASE PROTEIN YIAN"/>
    <property type="match status" value="1"/>
</dbReference>
<feature type="transmembrane region" description="Helical" evidence="7">
    <location>
        <begin position="83"/>
        <end position="106"/>
    </location>
</feature>
<comment type="subunit">
    <text evidence="7">The complex comprises the extracytoplasmic solute receptor protein and the two transmembrane proteins.</text>
</comment>
<protein>
    <recommendedName>
        <fullName evidence="7">TRAP transporter large permease protein</fullName>
    </recommendedName>
</protein>
<accession>A0A2G1QRC5</accession>
<feature type="transmembrane region" description="Helical" evidence="7">
    <location>
        <begin position="399"/>
        <end position="422"/>
    </location>
</feature>
<comment type="subcellular location">
    <subcellularLocation>
        <location evidence="1 7">Cell inner membrane</location>
        <topology evidence="1 7">Multi-pass membrane protein</topology>
    </subcellularLocation>
</comment>
<keyword evidence="6 7" id="KW-0472">Membrane</keyword>
<evidence type="ECO:0000256" key="6">
    <source>
        <dbReference type="ARBA" id="ARBA00023136"/>
    </source>
</evidence>
<keyword evidence="3 7" id="KW-0997">Cell inner membrane</keyword>
<dbReference type="PIRSF" id="PIRSF006066">
    <property type="entry name" value="HI0050"/>
    <property type="match status" value="1"/>
</dbReference>